<dbReference type="EMBL" id="JAQQFM010000007">
    <property type="protein sequence ID" value="MFL9926142.1"/>
    <property type="molecule type" value="Genomic_DNA"/>
</dbReference>
<protein>
    <submittedName>
        <fullName evidence="3">TolC family protein</fullName>
    </submittedName>
</protein>
<organism evidence="3 4">
    <name type="scientific">Herbaspirillum lusitanum</name>
    <dbReference type="NCBI Taxonomy" id="213312"/>
    <lineage>
        <taxon>Bacteria</taxon>
        <taxon>Pseudomonadati</taxon>
        <taxon>Pseudomonadota</taxon>
        <taxon>Betaproteobacteria</taxon>
        <taxon>Burkholderiales</taxon>
        <taxon>Oxalobacteraceae</taxon>
        <taxon>Herbaspirillum</taxon>
    </lineage>
</organism>
<evidence type="ECO:0000256" key="2">
    <source>
        <dbReference type="SAM" id="SignalP"/>
    </source>
</evidence>
<dbReference type="PANTHER" id="PTHR30203:SF24">
    <property type="entry name" value="BLR4935 PROTEIN"/>
    <property type="match status" value="1"/>
</dbReference>
<sequence length="446" mass="49103">MLRFYFPVGLAMLLAGPAHAQSIGVPGSRTLDSRALDSRVPDSRTHDLAAQSSAAEQALRPLSLPDAIRLAFERNKTLSAARLEIDAVAATIMQAGARPNPELSALMEDTRKSTRTTTYQLNQPIELGGKRSARIEAAQRAHDIAVLDFLNQRAELRAGISAAYFDTLIAQEKLRLTQDLLKLSERSSNITARRVSAGKISPVEESKARVADANARLALHQARSDLTLAQRKLAAYWGESHLDARFTLTADAAQTVPDLPELAGFTRRVSDGPAVRLARLEVERRRALARIESSKRVPDLTLSLGNKRDEEAGRNMWVVGFSIPIPVFDSNQGNELEALRRLDKARDEQAATELRIQGEAAQSYERMRNAAQEVDALRQDIIPAAESAFNAASKGFELGKFSFLDVLDAQRSYFQAKSQYWQALSNVHQAAAELDRLAGPDRTENE</sequence>
<proteinExistence type="inferred from homology"/>
<evidence type="ECO:0000256" key="1">
    <source>
        <dbReference type="ARBA" id="ARBA00007613"/>
    </source>
</evidence>
<feature type="chain" id="PRO_5046010030" evidence="2">
    <location>
        <begin position="21"/>
        <end position="446"/>
    </location>
</feature>
<dbReference type="Gene3D" id="1.20.1600.10">
    <property type="entry name" value="Outer membrane efflux proteins (OEP)"/>
    <property type="match status" value="1"/>
</dbReference>
<gene>
    <name evidence="3" type="ORF">PQR62_17835</name>
</gene>
<keyword evidence="2" id="KW-0732">Signal</keyword>
<dbReference type="RefSeq" id="WP_408159334.1">
    <property type="nucleotide sequence ID" value="NZ_JAQQFM010000007.1"/>
</dbReference>
<keyword evidence="4" id="KW-1185">Reference proteome</keyword>
<feature type="signal peptide" evidence="2">
    <location>
        <begin position="1"/>
        <end position="20"/>
    </location>
</feature>
<reference evidence="3 4" key="1">
    <citation type="journal article" date="2024" name="Chem. Sci.">
        <title>Discovery of megapolipeptins by genome mining of a Burkholderiales bacteria collection.</title>
        <authorList>
            <person name="Paulo B.S."/>
            <person name="Recchia M.J.J."/>
            <person name="Lee S."/>
            <person name="Fergusson C.H."/>
            <person name="Romanowski S.B."/>
            <person name="Hernandez A."/>
            <person name="Krull N."/>
            <person name="Liu D.Y."/>
            <person name="Cavanagh H."/>
            <person name="Bos A."/>
            <person name="Gray C.A."/>
            <person name="Murphy B.T."/>
            <person name="Linington R.G."/>
            <person name="Eustaquio A.S."/>
        </authorList>
    </citation>
    <scope>NUCLEOTIDE SEQUENCE [LARGE SCALE GENOMIC DNA]</scope>
    <source>
        <strain evidence="3 4">RL21-008-BIB-A</strain>
    </source>
</reference>
<dbReference type="InterPro" id="IPR003423">
    <property type="entry name" value="OMP_efflux"/>
</dbReference>
<dbReference type="PANTHER" id="PTHR30203">
    <property type="entry name" value="OUTER MEMBRANE CATION EFFLUX PROTEIN"/>
    <property type="match status" value="1"/>
</dbReference>
<comment type="caution">
    <text evidence="3">The sequence shown here is derived from an EMBL/GenBank/DDBJ whole genome shotgun (WGS) entry which is preliminary data.</text>
</comment>
<dbReference type="Proteomes" id="UP001629246">
    <property type="component" value="Unassembled WGS sequence"/>
</dbReference>
<accession>A0ABW9ADP1</accession>
<dbReference type="Pfam" id="PF02321">
    <property type="entry name" value="OEP"/>
    <property type="match status" value="2"/>
</dbReference>
<dbReference type="InterPro" id="IPR010131">
    <property type="entry name" value="MdtP/NodT-like"/>
</dbReference>
<comment type="similarity">
    <text evidence="1">Belongs to the outer membrane factor (OMF) (TC 1.B.17) family.</text>
</comment>
<evidence type="ECO:0000313" key="4">
    <source>
        <dbReference type="Proteomes" id="UP001629246"/>
    </source>
</evidence>
<name>A0ABW9ADP1_9BURK</name>
<dbReference type="SUPFAM" id="SSF56954">
    <property type="entry name" value="Outer membrane efflux proteins (OEP)"/>
    <property type="match status" value="1"/>
</dbReference>
<evidence type="ECO:0000313" key="3">
    <source>
        <dbReference type="EMBL" id="MFL9926142.1"/>
    </source>
</evidence>